<keyword evidence="4" id="KW-1185">Reference proteome</keyword>
<reference evidence="3 4" key="1">
    <citation type="submission" date="2023-06" db="EMBL/GenBank/DDBJ databases">
        <title>Identification and characterization of antibiotic-resistant Gram-negative bacteria.</title>
        <authorList>
            <person name="Cho G.-S."/>
            <person name="Lee J."/>
            <person name="Tai E."/>
            <person name="Jeong S."/>
            <person name="Kim I."/>
            <person name="Kim B.-E."/>
            <person name="Jeong M.-I."/>
            <person name="Oh K.-K."/>
            <person name="Franz C.M.A.P."/>
        </authorList>
    </citation>
    <scope>NUCLEOTIDE SEQUENCE [LARGE SCALE GENOMIC DNA]</scope>
    <source>
        <strain evidence="3 4">V106_12</strain>
    </source>
</reference>
<dbReference type="InterPro" id="IPR050263">
    <property type="entry name" value="Bact_Fimbrial_Adh_Pro"/>
</dbReference>
<proteinExistence type="predicted"/>
<dbReference type="RefSeq" id="WP_285149612.1">
    <property type="nucleotide sequence ID" value="NZ_JASSOM010000073.1"/>
</dbReference>
<dbReference type="Proteomes" id="UP001223214">
    <property type="component" value="Unassembled WGS sequence"/>
</dbReference>
<evidence type="ECO:0000256" key="1">
    <source>
        <dbReference type="SAM" id="SignalP"/>
    </source>
</evidence>
<accession>A0AAP4LC64</accession>
<feature type="signal peptide" evidence="1">
    <location>
        <begin position="1"/>
        <end position="22"/>
    </location>
</feature>
<dbReference type="Pfam" id="PF00419">
    <property type="entry name" value="Fimbrial"/>
    <property type="match status" value="1"/>
</dbReference>
<keyword evidence="1" id="KW-0732">Signal</keyword>
<name>A0AAP4LC64_9ENTR</name>
<dbReference type="Gene3D" id="2.60.40.1090">
    <property type="entry name" value="Fimbrial-type adhesion domain"/>
    <property type="match status" value="1"/>
</dbReference>
<gene>
    <name evidence="3" type="ORF">QQF32_19710</name>
</gene>
<dbReference type="GO" id="GO:0009289">
    <property type="term" value="C:pilus"/>
    <property type="evidence" value="ECO:0007669"/>
    <property type="project" value="InterPro"/>
</dbReference>
<organism evidence="3 4">
    <name type="scientific">Lelliottia wanjuensis</name>
    <dbReference type="NCBI Taxonomy" id="3050585"/>
    <lineage>
        <taxon>Bacteria</taxon>
        <taxon>Pseudomonadati</taxon>
        <taxon>Pseudomonadota</taxon>
        <taxon>Gammaproteobacteria</taxon>
        <taxon>Enterobacterales</taxon>
        <taxon>Enterobacteriaceae</taxon>
        <taxon>Lelliottia</taxon>
    </lineage>
</organism>
<dbReference type="PANTHER" id="PTHR33420:SF26">
    <property type="entry name" value="FIMBRIAL SUBUNIT"/>
    <property type="match status" value="1"/>
</dbReference>
<sequence>MKLNKFVAAIVLSGCVVSVAQAKDQGHGTINFTGSIIDAPCSISPDSDGQTVKLGEISNVALNANGNTGTSTPRPFEIKLENCSLGTYTTVTTTFTGAEGAVADHLGITGTASGASIVLTDGSGNPISLGKPTNGHMLQDGSNTLMFSAYLQGDGASEVVPGEFSSIADFTMAYQ</sequence>
<dbReference type="InterPro" id="IPR036937">
    <property type="entry name" value="Adhesion_dom_fimbrial_sf"/>
</dbReference>
<protein>
    <submittedName>
        <fullName evidence="3">Fimbrial protein</fullName>
    </submittedName>
</protein>
<evidence type="ECO:0000313" key="4">
    <source>
        <dbReference type="Proteomes" id="UP001223214"/>
    </source>
</evidence>
<evidence type="ECO:0000313" key="3">
    <source>
        <dbReference type="EMBL" id="MDK9365428.1"/>
    </source>
</evidence>
<dbReference type="SUPFAM" id="SSF49401">
    <property type="entry name" value="Bacterial adhesins"/>
    <property type="match status" value="1"/>
</dbReference>
<dbReference type="GO" id="GO:0043709">
    <property type="term" value="P:cell adhesion involved in single-species biofilm formation"/>
    <property type="evidence" value="ECO:0007669"/>
    <property type="project" value="TreeGrafter"/>
</dbReference>
<dbReference type="AlphaFoldDB" id="A0AAP4LC64"/>
<dbReference type="EMBL" id="JASSOM010000073">
    <property type="protein sequence ID" value="MDK9365428.1"/>
    <property type="molecule type" value="Genomic_DNA"/>
</dbReference>
<dbReference type="InterPro" id="IPR000259">
    <property type="entry name" value="Adhesion_dom_fimbrial"/>
</dbReference>
<feature type="domain" description="Fimbrial-type adhesion" evidence="2">
    <location>
        <begin position="30"/>
        <end position="175"/>
    </location>
</feature>
<feature type="chain" id="PRO_5042990360" evidence="1">
    <location>
        <begin position="23"/>
        <end position="175"/>
    </location>
</feature>
<comment type="caution">
    <text evidence="3">The sequence shown here is derived from an EMBL/GenBank/DDBJ whole genome shotgun (WGS) entry which is preliminary data.</text>
</comment>
<dbReference type="PANTHER" id="PTHR33420">
    <property type="entry name" value="FIMBRIAL SUBUNIT ELFA-RELATED"/>
    <property type="match status" value="1"/>
</dbReference>
<dbReference type="InterPro" id="IPR008966">
    <property type="entry name" value="Adhesion_dom_sf"/>
</dbReference>
<evidence type="ECO:0000259" key="2">
    <source>
        <dbReference type="Pfam" id="PF00419"/>
    </source>
</evidence>